<dbReference type="PROSITE" id="PS51225">
    <property type="entry name" value="MARVEL"/>
    <property type="match status" value="1"/>
</dbReference>
<protein>
    <recommendedName>
        <fullName evidence="10">MARVEL domain-containing protein</fullName>
    </recommendedName>
</protein>
<keyword evidence="5 7" id="KW-0472">Membrane</keyword>
<dbReference type="GO" id="GO:0005886">
    <property type="term" value="C:plasma membrane"/>
    <property type="evidence" value="ECO:0007669"/>
    <property type="project" value="TreeGrafter"/>
</dbReference>
<evidence type="ECO:0000259" key="10">
    <source>
        <dbReference type="PROSITE" id="PS51225"/>
    </source>
</evidence>
<feature type="transmembrane region" description="Helical" evidence="9">
    <location>
        <begin position="218"/>
        <end position="239"/>
    </location>
</feature>
<organism evidence="11 12">
    <name type="scientific">Sarcophilus harrisii</name>
    <name type="common">Tasmanian devil</name>
    <name type="synonym">Sarcophilus laniarius</name>
    <dbReference type="NCBI Taxonomy" id="9305"/>
    <lineage>
        <taxon>Eukaryota</taxon>
        <taxon>Metazoa</taxon>
        <taxon>Chordata</taxon>
        <taxon>Craniata</taxon>
        <taxon>Vertebrata</taxon>
        <taxon>Euteleostomi</taxon>
        <taxon>Mammalia</taxon>
        <taxon>Metatheria</taxon>
        <taxon>Dasyuromorphia</taxon>
        <taxon>Dasyuridae</taxon>
        <taxon>Sarcophilus</taxon>
    </lineage>
</organism>
<evidence type="ECO:0000256" key="2">
    <source>
        <dbReference type="ARBA" id="ARBA00022692"/>
    </source>
</evidence>
<feature type="region of interest" description="Disordered" evidence="8">
    <location>
        <begin position="1"/>
        <end position="61"/>
    </location>
</feature>
<reference evidence="11" key="2">
    <citation type="submission" date="2025-08" db="UniProtKB">
        <authorList>
            <consortium name="Ensembl"/>
        </authorList>
    </citation>
    <scope>IDENTIFICATION</scope>
</reference>
<keyword evidence="4 9" id="KW-1133">Transmembrane helix</keyword>
<evidence type="ECO:0000313" key="11">
    <source>
        <dbReference type="Ensembl" id="ENSSHAP00000040974.1"/>
    </source>
</evidence>
<dbReference type="PANTHER" id="PTHR17068">
    <property type="entry name" value="MYELOID-ASSOCIATED DIFFERENTIATION MARKER MYADM FAMILY MEMBER"/>
    <property type="match status" value="1"/>
</dbReference>
<feature type="transmembrane region" description="Helical" evidence="9">
    <location>
        <begin position="251"/>
        <end position="274"/>
    </location>
</feature>
<dbReference type="AlphaFoldDB" id="A0A7N4V5J8"/>
<evidence type="ECO:0000313" key="12">
    <source>
        <dbReference type="Proteomes" id="UP000007648"/>
    </source>
</evidence>
<name>A0A7N4V5J8_SARHA</name>
<keyword evidence="2 7" id="KW-0812">Transmembrane</keyword>
<dbReference type="InterPro" id="IPR008253">
    <property type="entry name" value="Marvel"/>
</dbReference>
<accession>A0A7N4V5J8</accession>
<dbReference type="InterPro" id="IPR047123">
    <property type="entry name" value="MYADM-like"/>
</dbReference>
<keyword evidence="3" id="KW-0677">Repeat</keyword>
<evidence type="ECO:0000256" key="6">
    <source>
        <dbReference type="ARBA" id="ARBA00034721"/>
    </source>
</evidence>
<dbReference type="GeneTree" id="ENSGT00950000182933"/>
<reference evidence="11" key="3">
    <citation type="submission" date="2025-09" db="UniProtKB">
        <authorList>
            <consortium name="Ensembl"/>
        </authorList>
    </citation>
    <scope>IDENTIFICATION</scope>
</reference>
<evidence type="ECO:0000256" key="5">
    <source>
        <dbReference type="ARBA" id="ARBA00023136"/>
    </source>
</evidence>
<dbReference type="PANTHER" id="PTHR17068:SF3">
    <property type="entry name" value="MYELOID-ASSOCIATED DIFFERENTIATION MARKER"/>
    <property type="match status" value="1"/>
</dbReference>
<dbReference type="InParanoid" id="A0A7N4V5J8"/>
<dbReference type="GO" id="GO:0005911">
    <property type="term" value="C:cell-cell junction"/>
    <property type="evidence" value="ECO:0007669"/>
    <property type="project" value="TreeGrafter"/>
</dbReference>
<feature type="compositionally biased region" description="Pro residues" evidence="8">
    <location>
        <begin position="1"/>
        <end position="10"/>
    </location>
</feature>
<evidence type="ECO:0000256" key="8">
    <source>
        <dbReference type="SAM" id="MobiDB-lite"/>
    </source>
</evidence>
<reference evidence="11 12" key="1">
    <citation type="journal article" date="2011" name="Proc. Natl. Acad. Sci. U.S.A.">
        <title>Genetic diversity and population structure of the endangered marsupial Sarcophilus harrisii (Tasmanian devil).</title>
        <authorList>
            <person name="Miller W."/>
            <person name="Hayes V.M."/>
            <person name="Ratan A."/>
            <person name="Petersen D.C."/>
            <person name="Wittekindt N.E."/>
            <person name="Miller J."/>
            <person name="Walenz B."/>
            <person name="Knight J."/>
            <person name="Qi J."/>
            <person name="Zhao F."/>
            <person name="Wang Q."/>
            <person name="Bedoya-Reina O.C."/>
            <person name="Katiyar N."/>
            <person name="Tomsho L.P."/>
            <person name="Kasson L.M."/>
            <person name="Hardie R.A."/>
            <person name="Woodbridge P."/>
            <person name="Tindall E.A."/>
            <person name="Bertelsen M.F."/>
            <person name="Dixon D."/>
            <person name="Pyecroft S."/>
            <person name="Helgen K.M."/>
            <person name="Lesk A.M."/>
            <person name="Pringle T.H."/>
            <person name="Patterson N."/>
            <person name="Zhang Y."/>
            <person name="Kreiss A."/>
            <person name="Woods G.M."/>
            <person name="Jones M.E."/>
            <person name="Schuster S.C."/>
        </authorList>
    </citation>
    <scope>NUCLEOTIDE SEQUENCE [LARGE SCALE GENOMIC DNA]</scope>
</reference>
<comment type="similarity">
    <text evidence="6">Belongs to the MAL family.</text>
</comment>
<sequence length="422" mass="44462">PNPSFFPPPRGEAGHHPPGRGTGVCPGRSVTRACSHAGDCDSDHGDHHHHHLRPGLPHHSGLPGAGASSLIVHLRGLLLGGARGGLGRGHGQLGDVRLVLLLCHDAGDPVGGDGRLTAPLPALLAQLPHHLRVLRHPALPLGLHHLPHHLAFGPRPERTPPFGPFLLPRPAWPSPGPGPGPGPGSAALATVPGLLKVLEISAHHFAVSAAHPRPWPGWCLAVYCICFILSAVAIILSLGDCTGQLPIPFPTFLTGLAVVAVALYASALVLWPLYQFDDRRGGRSRRREDPSCPYRHAYFVCDWDRRWPLPGVNPALVADLVHSAWLVFIRGVAGGLPSSLPSSPSCPPASPHHPLLLSPRSPILSIVPPPRLLSLSPSAPLPTIPLLYPSPPSPPLLFSLSPLSSPPVPPPFSPFPPCSSPH</sequence>
<evidence type="ECO:0000256" key="4">
    <source>
        <dbReference type="ARBA" id="ARBA00022989"/>
    </source>
</evidence>
<evidence type="ECO:0000256" key="9">
    <source>
        <dbReference type="SAM" id="Phobius"/>
    </source>
</evidence>
<evidence type="ECO:0000256" key="1">
    <source>
        <dbReference type="ARBA" id="ARBA00004141"/>
    </source>
</evidence>
<dbReference type="Ensembl" id="ENSSHAT00000026241.1">
    <property type="protein sequence ID" value="ENSSHAP00000040974.1"/>
    <property type="gene ID" value="ENSSHAG00000028531.1"/>
</dbReference>
<dbReference type="Proteomes" id="UP000007648">
    <property type="component" value="Unassembled WGS sequence"/>
</dbReference>
<feature type="domain" description="MARVEL" evidence="10">
    <location>
        <begin position="187"/>
        <end position="342"/>
    </location>
</feature>
<keyword evidence="12" id="KW-1185">Reference proteome</keyword>
<evidence type="ECO:0000256" key="3">
    <source>
        <dbReference type="ARBA" id="ARBA00022737"/>
    </source>
</evidence>
<evidence type="ECO:0000256" key="7">
    <source>
        <dbReference type="PROSITE-ProRule" id="PRU00581"/>
    </source>
</evidence>
<proteinExistence type="inferred from homology"/>
<comment type="subcellular location">
    <subcellularLocation>
        <location evidence="1">Membrane</location>
        <topology evidence="1">Multi-pass membrane protein</topology>
    </subcellularLocation>
</comment>